<accession>A0A8T0HY86</accession>
<dbReference type="PANTHER" id="PTHR21530">
    <property type="entry name" value="PHEROMONE SHUTDOWN PROTEIN"/>
    <property type="match status" value="1"/>
</dbReference>
<evidence type="ECO:0000313" key="4">
    <source>
        <dbReference type="Proteomes" id="UP000822688"/>
    </source>
</evidence>
<feature type="transmembrane region" description="Helical" evidence="2">
    <location>
        <begin position="748"/>
        <end position="768"/>
    </location>
</feature>
<keyword evidence="4" id="KW-1185">Reference proteome</keyword>
<feature type="compositionally biased region" description="Acidic residues" evidence="1">
    <location>
        <begin position="171"/>
        <end position="183"/>
    </location>
</feature>
<feature type="region of interest" description="Disordered" evidence="1">
    <location>
        <begin position="171"/>
        <end position="286"/>
    </location>
</feature>
<feature type="compositionally biased region" description="Polar residues" evidence="1">
    <location>
        <begin position="150"/>
        <end position="159"/>
    </location>
</feature>
<keyword evidence="2" id="KW-0472">Membrane</keyword>
<feature type="compositionally biased region" description="Polar residues" evidence="1">
    <location>
        <begin position="276"/>
        <end position="286"/>
    </location>
</feature>
<keyword evidence="2" id="KW-0812">Transmembrane</keyword>
<feature type="compositionally biased region" description="Acidic residues" evidence="1">
    <location>
        <begin position="212"/>
        <end position="227"/>
    </location>
</feature>
<dbReference type="CDD" id="cd14726">
    <property type="entry name" value="TraB_PrgY-like"/>
    <property type="match status" value="1"/>
</dbReference>
<evidence type="ECO:0000256" key="1">
    <source>
        <dbReference type="SAM" id="MobiDB-lite"/>
    </source>
</evidence>
<comment type="caution">
    <text evidence="3">The sequence shown here is derived from an EMBL/GenBank/DDBJ whole genome shotgun (WGS) entry which is preliminary data.</text>
</comment>
<evidence type="ECO:0008006" key="5">
    <source>
        <dbReference type="Google" id="ProtNLM"/>
    </source>
</evidence>
<dbReference type="Pfam" id="PF01963">
    <property type="entry name" value="TraB_PrgY_gumN"/>
    <property type="match status" value="1"/>
</dbReference>
<reference evidence="3" key="1">
    <citation type="submission" date="2020-06" db="EMBL/GenBank/DDBJ databases">
        <title>WGS assembly of Ceratodon purpureus strain R40.</title>
        <authorList>
            <person name="Carey S.B."/>
            <person name="Jenkins J."/>
            <person name="Shu S."/>
            <person name="Lovell J.T."/>
            <person name="Sreedasyam A."/>
            <person name="Maumus F."/>
            <person name="Tiley G.P."/>
            <person name="Fernandez-Pozo N."/>
            <person name="Barry K."/>
            <person name="Chen C."/>
            <person name="Wang M."/>
            <person name="Lipzen A."/>
            <person name="Daum C."/>
            <person name="Saski C.A."/>
            <person name="Payton A.C."/>
            <person name="Mcbreen J.C."/>
            <person name="Conrad R.E."/>
            <person name="Kollar L.M."/>
            <person name="Olsson S."/>
            <person name="Huttunen S."/>
            <person name="Landis J.B."/>
            <person name="Wickett N.J."/>
            <person name="Johnson M.G."/>
            <person name="Rensing S.A."/>
            <person name="Grimwood J."/>
            <person name="Schmutz J."/>
            <person name="Mcdaniel S.F."/>
        </authorList>
    </citation>
    <scope>NUCLEOTIDE SEQUENCE</scope>
    <source>
        <strain evidence="3">R40</strain>
    </source>
</reference>
<evidence type="ECO:0000256" key="2">
    <source>
        <dbReference type="SAM" id="Phobius"/>
    </source>
</evidence>
<gene>
    <name evidence="3" type="ORF">KC19_5G033800</name>
</gene>
<keyword evidence="2" id="KW-1133">Transmembrane helix</keyword>
<dbReference type="InterPro" id="IPR046345">
    <property type="entry name" value="TraB_PrgY-like"/>
</dbReference>
<dbReference type="InterPro" id="IPR002816">
    <property type="entry name" value="TraB/PrgY/GumN_fam"/>
</dbReference>
<dbReference type="PANTHER" id="PTHR21530:SF7">
    <property type="entry name" value="TRAB DOMAIN-CONTAINING PROTEIN"/>
    <property type="match status" value="1"/>
</dbReference>
<proteinExistence type="predicted"/>
<protein>
    <recommendedName>
        <fullName evidence="5">TraB</fullName>
    </recommendedName>
</protein>
<evidence type="ECO:0000313" key="3">
    <source>
        <dbReference type="EMBL" id="KAG0575826.1"/>
    </source>
</evidence>
<name>A0A8T0HY86_CERPU</name>
<dbReference type="Proteomes" id="UP000822688">
    <property type="component" value="Chromosome 5"/>
</dbReference>
<feature type="region of interest" description="Disordered" evidence="1">
    <location>
        <begin position="125"/>
        <end position="159"/>
    </location>
</feature>
<feature type="compositionally biased region" description="Acidic residues" evidence="1">
    <location>
        <begin position="127"/>
        <end position="138"/>
    </location>
</feature>
<dbReference type="EMBL" id="CM026425">
    <property type="protein sequence ID" value="KAG0575826.1"/>
    <property type="molecule type" value="Genomic_DNA"/>
</dbReference>
<sequence>MSLETGDILELRAKPEVYLSDAGIPLNVAGAAERLDIYEPEEHGRETAAETTSAGLTLPDLSIGEDDVGRPSAFEAVPERLEIKTTEEFEKEFEVDFTKDLLHLLLVSENAENPLDTVTELEHLEGGEDEDPNQEEPGAEVANADLIVPDSSTESNDSVTLSYRDAVLEDGGVEEPSTDDDAAEVASTDLNVPDSSTESNDSVTLSYRDAVLEDEGIEEPTTEEDTAEVASTDLNVPDSSTDSKDVVALSYRDVVSEDGGIEEPSTEEHPAEVASTDLNVPDSSIDINDSVTLSYRDAVLEDGGIEEPTEENATEVANVDLDVPDSSTDSKDVVTLSHGDAVLEDGEGEDLKDERAAEGSIADPVVPDSLANSNDAVVPDSLANSNDAVSVLNLATSTNCSAMLPTEEATKDEDHVEGLVDDTRSVDAVEVCSLPCEAVVQDGVDNVQVNPENANAKNEPESIFENTDGSEATPILEGAAGYLSSPNQLPLEVGKHVIQLQCESSAPNGVCQVSIVGTAHVSKASCEEVQALIRHIKPEVVFLELCSSRTNVLLPTKREVPTLSSMIEMYKKKQMNLFGILYCWFLAKVGEKLEVTPGTEFRVAYEEAVRCGASVTLGDRPIQITLQRTWRKMSFWHKTKFICSMVTASFSLPSSDEFQALMDKMGQSDELTIMIQELSKTYPTLLETLLSERDLYMVASLRRVARCYSSVVAVVGRGHLSGIADHWKEDISVDELMVVPPKKPLSRIWLWGTVALGVGGIVAGVNLLRRR</sequence>
<dbReference type="AlphaFoldDB" id="A0A8T0HY86"/>
<feature type="compositionally biased region" description="Polar residues" evidence="1">
    <location>
        <begin position="188"/>
        <end position="205"/>
    </location>
</feature>
<organism evidence="3 4">
    <name type="scientific">Ceratodon purpureus</name>
    <name type="common">Fire moss</name>
    <name type="synonym">Dicranum purpureum</name>
    <dbReference type="NCBI Taxonomy" id="3225"/>
    <lineage>
        <taxon>Eukaryota</taxon>
        <taxon>Viridiplantae</taxon>
        <taxon>Streptophyta</taxon>
        <taxon>Embryophyta</taxon>
        <taxon>Bryophyta</taxon>
        <taxon>Bryophytina</taxon>
        <taxon>Bryopsida</taxon>
        <taxon>Dicranidae</taxon>
        <taxon>Pseudoditrichales</taxon>
        <taxon>Ditrichaceae</taxon>
        <taxon>Ceratodon</taxon>
    </lineage>
</organism>